<accession>A0ABN3T6X0</accession>
<gene>
    <name evidence="1" type="ORF">GCM10010310_55280</name>
</gene>
<evidence type="ECO:0000313" key="1">
    <source>
        <dbReference type="EMBL" id="GAA2694642.1"/>
    </source>
</evidence>
<comment type="caution">
    <text evidence="1">The sequence shown here is derived from an EMBL/GenBank/DDBJ whole genome shotgun (WGS) entry which is preliminary data.</text>
</comment>
<dbReference type="EMBL" id="BAAASK010000020">
    <property type="protein sequence ID" value="GAA2694642.1"/>
    <property type="molecule type" value="Genomic_DNA"/>
</dbReference>
<organism evidence="1 2">
    <name type="scientific">Streptomyces violaceolatus</name>
    <dbReference type="NCBI Taxonomy" id="67378"/>
    <lineage>
        <taxon>Bacteria</taxon>
        <taxon>Bacillati</taxon>
        <taxon>Actinomycetota</taxon>
        <taxon>Actinomycetes</taxon>
        <taxon>Kitasatosporales</taxon>
        <taxon>Streptomycetaceae</taxon>
        <taxon>Streptomyces</taxon>
        <taxon>Streptomyces violaceoruber group</taxon>
    </lineage>
</organism>
<name>A0ABN3T6X0_9ACTN</name>
<protein>
    <submittedName>
        <fullName evidence="1">Uncharacterized protein</fullName>
    </submittedName>
</protein>
<reference evidence="1 2" key="1">
    <citation type="journal article" date="2019" name="Int. J. Syst. Evol. Microbiol.">
        <title>The Global Catalogue of Microorganisms (GCM) 10K type strain sequencing project: providing services to taxonomists for standard genome sequencing and annotation.</title>
        <authorList>
            <consortium name="The Broad Institute Genomics Platform"/>
            <consortium name="The Broad Institute Genome Sequencing Center for Infectious Disease"/>
            <person name="Wu L."/>
            <person name="Ma J."/>
        </authorList>
    </citation>
    <scope>NUCLEOTIDE SEQUENCE [LARGE SCALE GENOMIC DNA]</scope>
    <source>
        <strain evidence="1 2">JCM 4531</strain>
    </source>
</reference>
<keyword evidence="2" id="KW-1185">Reference proteome</keyword>
<sequence length="64" mass="6760">MGLKGVQVLPSPWGAAGTAAVSRDGRGTRHGARQTDSWLFVKGSYELLIGRPIADRRIGAAINV</sequence>
<evidence type="ECO:0000313" key="2">
    <source>
        <dbReference type="Proteomes" id="UP001499989"/>
    </source>
</evidence>
<proteinExistence type="predicted"/>
<dbReference type="Proteomes" id="UP001499989">
    <property type="component" value="Unassembled WGS sequence"/>
</dbReference>